<proteinExistence type="inferred from homology"/>
<dbReference type="NCBIfam" id="TIGR00975">
    <property type="entry name" value="3a0107s03"/>
    <property type="match status" value="1"/>
</dbReference>
<evidence type="ECO:0000313" key="10">
    <source>
        <dbReference type="Proteomes" id="UP000198405"/>
    </source>
</evidence>
<feature type="domain" description="PBP" evidence="8">
    <location>
        <begin position="25"/>
        <end position="312"/>
    </location>
</feature>
<dbReference type="PIRSF" id="PIRSF002756">
    <property type="entry name" value="PstS"/>
    <property type="match status" value="1"/>
</dbReference>
<sequence>MKKMKKATVAALTVAVTAGTVFASATTAKAWTINGAGATFPYPVYVEWAKEFKRATGNKVNYQGIGSGGGIKQVTDRVVDFGGSDKMLKPKDLDKRRLYQFPAVIGSIMVVYNLPGVGDKELKLSNKAVSDIFMGKIRYWDDKEIKADNPYVKLPHLPITVVHRSEGSGTTWNFTYWLAHISPEWKEKVGYGKVVRWPTGIGAKGNAGVTNYVKRIPGAIGYVEYAYKKQNNLSAAVLKTADGHWVEPSDESFKAAAAHGKWTKRTHFYIDGNLLLAPGRNSWPLTVATMILLPREKKERNKLVTEFFDWAFKHGDRAAERLGYVPLPSEVKSMIRSYWSEVVFK</sequence>
<evidence type="ECO:0000313" key="9">
    <source>
        <dbReference type="EMBL" id="SNR65591.1"/>
    </source>
</evidence>
<organism evidence="9 10">
    <name type="scientific">Desulfurobacterium atlanticum</name>
    <dbReference type="NCBI Taxonomy" id="240169"/>
    <lineage>
        <taxon>Bacteria</taxon>
        <taxon>Pseudomonadati</taxon>
        <taxon>Aquificota</taxon>
        <taxon>Aquificia</taxon>
        <taxon>Desulfurobacteriales</taxon>
        <taxon>Desulfurobacteriaceae</taxon>
        <taxon>Desulfurobacterium</taxon>
    </lineage>
</organism>
<dbReference type="RefSeq" id="WP_089322433.1">
    <property type="nucleotide sequence ID" value="NZ_FZOB01000002.1"/>
</dbReference>
<dbReference type="PANTHER" id="PTHR42996:SF1">
    <property type="entry name" value="PHOSPHATE-BINDING PROTEIN PSTS"/>
    <property type="match status" value="1"/>
</dbReference>
<evidence type="ECO:0000256" key="7">
    <source>
        <dbReference type="SAM" id="SignalP"/>
    </source>
</evidence>
<dbReference type="InterPro" id="IPR050962">
    <property type="entry name" value="Phosphate-bind_PstS"/>
</dbReference>
<evidence type="ECO:0000256" key="6">
    <source>
        <dbReference type="PIRNR" id="PIRNR002756"/>
    </source>
</evidence>
<dbReference type="PANTHER" id="PTHR42996">
    <property type="entry name" value="PHOSPHATE-BINDING PROTEIN PSTS"/>
    <property type="match status" value="1"/>
</dbReference>
<dbReference type="GO" id="GO:0035435">
    <property type="term" value="P:phosphate ion transmembrane transport"/>
    <property type="evidence" value="ECO:0007669"/>
    <property type="project" value="InterPro"/>
</dbReference>
<accession>A0A238Y471</accession>
<dbReference type="Pfam" id="PF12849">
    <property type="entry name" value="PBP_like_2"/>
    <property type="match status" value="1"/>
</dbReference>
<dbReference type="SUPFAM" id="SSF53850">
    <property type="entry name" value="Periplasmic binding protein-like II"/>
    <property type="match status" value="1"/>
</dbReference>
<dbReference type="EMBL" id="FZOB01000002">
    <property type="protein sequence ID" value="SNR65591.1"/>
    <property type="molecule type" value="Genomic_DNA"/>
</dbReference>
<comment type="subunit">
    <text evidence="3">The complex is composed of two ATP-binding proteins (PstB), two transmembrane proteins (PstC and PstA) and a solute-binding protein (PstS).</text>
</comment>
<comment type="similarity">
    <text evidence="2 6">Belongs to the PstS family.</text>
</comment>
<keyword evidence="4 6" id="KW-0813">Transport</keyword>
<dbReference type="NCBIfam" id="NF008171">
    <property type="entry name" value="PRK10918.1"/>
    <property type="match status" value="1"/>
</dbReference>
<dbReference type="Proteomes" id="UP000198405">
    <property type="component" value="Unassembled WGS sequence"/>
</dbReference>
<evidence type="ECO:0000256" key="2">
    <source>
        <dbReference type="ARBA" id="ARBA00008725"/>
    </source>
</evidence>
<dbReference type="AlphaFoldDB" id="A0A238Y471"/>
<dbReference type="OrthoDB" id="9790048at2"/>
<evidence type="ECO:0000259" key="8">
    <source>
        <dbReference type="Pfam" id="PF12849"/>
    </source>
</evidence>
<keyword evidence="10" id="KW-1185">Reference proteome</keyword>
<name>A0A238Y471_9BACT</name>
<dbReference type="Gene3D" id="3.40.190.10">
    <property type="entry name" value="Periplasmic binding protein-like II"/>
    <property type="match status" value="2"/>
</dbReference>
<dbReference type="GO" id="GO:0042301">
    <property type="term" value="F:phosphate ion binding"/>
    <property type="evidence" value="ECO:0007669"/>
    <property type="project" value="InterPro"/>
</dbReference>
<feature type="chain" id="PRO_5013280438" description="Phosphate-binding protein" evidence="7">
    <location>
        <begin position="24"/>
        <end position="345"/>
    </location>
</feature>
<dbReference type="InterPro" id="IPR005673">
    <property type="entry name" value="ABC_phos-bd_PstS"/>
</dbReference>
<protein>
    <recommendedName>
        <fullName evidence="6">Phosphate-binding protein</fullName>
    </recommendedName>
</protein>
<evidence type="ECO:0000256" key="5">
    <source>
        <dbReference type="ARBA" id="ARBA00022592"/>
    </source>
</evidence>
<gene>
    <name evidence="9" type="ORF">SAMN06265340_10280</name>
</gene>
<feature type="signal peptide" evidence="7">
    <location>
        <begin position="1"/>
        <end position="23"/>
    </location>
</feature>
<dbReference type="GO" id="GO:0043190">
    <property type="term" value="C:ATP-binding cassette (ABC) transporter complex"/>
    <property type="evidence" value="ECO:0007669"/>
    <property type="project" value="InterPro"/>
</dbReference>
<keyword evidence="7" id="KW-0732">Signal</keyword>
<reference evidence="10" key="1">
    <citation type="submission" date="2017-06" db="EMBL/GenBank/DDBJ databases">
        <authorList>
            <person name="Varghese N."/>
            <person name="Submissions S."/>
        </authorList>
    </citation>
    <scope>NUCLEOTIDE SEQUENCE [LARGE SCALE GENOMIC DNA]</scope>
    <source>
        <strain evidence="10">DSM 15668</strain>
    </source>
</reference>
<evidence type="ECO:0000256" key="4">
    <source>
        <dbReference type="ARBA" id="ARBA00022448"/>
    </source>
</evidence>
<dbReference type="CDD" id="cd13565">
    <property type="entry name" value="PBP2_PstS"/>
    <property type="match status" value="1"/>
</dbReference>
<keyword evidence="5 6" id="KW-0592">Phosphate transport</keyword>
<dbReference type="InterPro" id="IPR024370">
    <property type="entry name" value="PBP_domain"/>
</dbReference>
<evidence type="ECO:0000256" key="3">
    <source>
        <dbReference type="ARBA" id="ARBA00011529"/>
    </source>
</evidence>
<evidence type="ECO:0000256" key="1">
    <source>
        <dbReference type="ARBA" id="ARBA00002841"/>
    </source>
</evidence>
<comment type="function">
    <text evidence="1">Part of the ABC transporter complex PstSACB involved in phosphate import.</text>
</comment>